<dbReference type="Pfam" id="PF07282">
    <property type="entry name" value="Cas12f1-like_TNB"/>
    <property type="match status" value="1"/>
</dbReference>
<evidence type="ECO:0000313" key="3">
    <source>
        <dbReference type="EMBL" id="KFI20223.1"/>
    </source>
</evidence>
<dbReference type="AlphaFoldDB" id="A0A0E2Z3J6"/>
<reference evidence="3 4" key="1">
    <citation type="submission" date="2014-07" db="EMBL/GenBank/DDBJ databases">
        <title>Comparative analysis of Nitrosococcus oceani genome inventories of strains from Pacific and Atlantic gyres.</title>
        <authorList>
            <person name="Lim C.K."/>
            <person name="Wang L."/>
            <person name="Sayavedra-Soto L.A."/>
            <person name="Klotz M.G."/>
        </authorList>
    </citation>
    <scope>NUCLEOTIDE SEQUENCE [LARGE SCALE GENOMIC DNA]</scope>
    <source>
        <strain evidence="3 4">C-27</strain>
    </source>
</reference>
<evidence type="ECO:0000313" key="4">
    <source>
        <dbReference type="Proteomes" id="UP000028839"/>
    </source>
</evidence>
<name>A0A0E2Z3J6_9GAMM</name>
<organism evidence="3 4">
    <name type="scientific">Nitrosococcus oceani C-27</name>
    <dbReference type="NCBI Taxonomy" id="314279"/>
    <lineage>
        <taxon>Bacteria</taxon>
        <taxon>Pseudomonadati</taxon>
        <taxon>Pseudomonadota</taxon>
        <taxon>Gammaproteobacteria</taxon>
        <taxon>Chromatiales</taxon>
        <taxon>Chromatiaceae</taxon>
        <taxon>Nitrosococcus</taxon>
    </lineage>
</organism>
<keyword evidence="1" id="KW-0238">DNA-binding</keyword>
<dbReference type="GO" id="GO:0003677">
    <property type="term" value="F:DNA binding"/>
    <property type="evidence" value="ECO:0007669"/>
    <property type="project" value="UniProtKB-KW"/>
</dbReference>
<dbReference type="Proteomes" id="UP000028839">
    <property type="component" value="Unassembled WGS sequence"/>
</dbReference>
<comment type="caution">
    <text evidence="3">The sequence shown here is derived from an EMBL/GenBank/DDBJ whole genome shotgun (WGS) entry which is preliminary data.</text>
</comment>
<gene>
    <name evidence="3" type="ORF">IB75_03700</name>
</gene>
<evidence type="ECO:0000256" key="1">
    <source>
        <dbReference type="ARBA" id="ARBA00023125"/>
    </source>
</evidence>
<feature type="domain" description="Cas12f1-like TNB" evidence="2">
    <location>
        <begin position="38"/>
        <end position="99"/>
    </location>
</feature>
<protein>
    <recommendedName>
        <fullName evidence="2">Cas12f1-like TNB domain-containing protein</fullName>
    </recommendedName>
</protein>
<dbReference type="HOGENOM" id="CLU_1738586_0_0_6"/>
<evidence type="ECO:0000259" key="2">
    <source>
        <dbReference type="Pfam" id="PF07282"/>
    </source>
</evidence>
<dbReference type="InterPro" id="IPR010095">
    <property type="entry name" value="Cas12f1-like_TNB"/>
</dbReference>
<accession>A0A0E2Z3J6</accession>
<sequence>MIKCKPSGKFYVSILVDEAKAPSPSAPIVLEQTMGIDLVLYKSRWVGKNVLRIGRFEPSSKVRNAYGYKVDKLPLRVRHWACPACGAALDRDINAAKNIKKIALADALGQSVYVKRSLETIPVSAGVSARGVDVHRHGSQEALTTMALAI</sequence>
<dbReference type="EMBL" id="JPGN01000023">
    <property type="protein sequence ID" value="KFI20223.1"/>
    <property type="molecule type" value="Genomic_DNA"/>
</dbReference>
<proteinExistence type="predicted"/>